<dbReference type="Proteomes" id="UP000817658">
    <property type="component" value="Chromosome 1"/>
</dbReference>
<evidence type="ECO:0000313" key="1">
    <source>
        <dbReference type="EMBL" id="BAD87592.1"/>
    </source>
</evidence>
<sequence length="123" mass="13973">MMERQMMKARETSPRMNVAVASTCPCPCPQSRRQLVPARQLPHHRLVLLARSTQANVSMSPLPLHGWFPFVLCSLSRARVVGAVRLNSIGFLEAMDGWWRGRERAVEVEESGERSREEEEDEG</sequence>
<protein>
    <submittedName>
        <fullName evidence="1">Uncharacterized protein</fullName>
    </submittedName>
</protein>
<accession>Q5JLR4</accession>
<name>Q5JLR4_ORYSJ</name>
<organism evidence="1">
    <name type="scientific">Oryza sativa subsp. japonica</name>
    <name type="common">Rice</name>
    <dbReference type="NCBI Taxonomy" id="39947"/>
    <lineage>
        <taxon>Eukaryota</taxon>
        <taxon>Viridiplantae</taxon>
        <taxon>Streptophyta</taxon>
        <taxon>Embryophyta</taxon>
        <taxon>Tracheophyta</taxon>
        <taxon>Spermatophyta</taxon>
        <taxon>Magnoliopsida</taxon>
        <taxon>Liliopsida</taxon>
        <taxon>Poales</taxon>
        <taxon>Poaceae</taxon>
        <taxon>BOP clade</taxon>
        <taxon>Oryzoideae</taxon>
        <taxon>Oryzeae</taxon>
        <taxon>Oryzinae</taxon>
        <taxon>Oryza</taxon>
        <taxon>Oryza sativa</taxon>
    </lineage>
</organism>
<dbReference type="EMBL" id="AP003409">
    <property type="protein sequence ID" value="BAD87592.1"/>
    <property type="molecule type" value="Genomic_DNA"/>
</dbReference>
<gene>
    <name evidence="1" type="primary">B1131G08.25</name>
</gene>
<proteinExistence type="predicted"/>
<dbReference type="AlphaFoldDB" id="Q5JLR4"/>
<reference evidence="1" key="1">
    <citation type="journal article" date="2002" name="Nature">
        <title>The genome sequence and structure of rice chromosome 1.</title>
        <authorList>
            <person name="Sasaki T."/>
            <person name="Matsumoto T."/>
            <person name="Yamamoto K."/>
            <person name="Sakata K."/>
            <person name="Baba T."/>
            <person name="Katayose Y."/>
            <person name="Wu J."/>
            <person name="Niimura Y."/>
            <person name="Cheng Z."/>
            <person name="Nagamura Y."/>
            <person name="Antonio B.A."/>
            <person name="Kanamori H."/>
            <person name="Hosokawa S."/>
            <person name="Masukawa M."/>
            <person name="Arikawa K."/>
            <person name="Chiden Y."/>
            <person name="Hayashi M."/>
            <person name="Okamoto M."/>
            <person name="Ando T."/>
            <person name="Aoki H."/>
            <person name="Arita K."/>
            <person name="Hamada M."/>
            <person name="Harada C."/>
            <person name="Hijishita S."/>
            <person name="Honda M."/>
            <person name="Ichikawa Y."/>
            <person name="Idonuma A."/>
            <person name="Iijima M."/>
            <person name="Ikeda M."/>
            <person name="Ikeno M."/>
            <person name="Itoh S."/>
            <person name="Itoh T."/>
            <person name="Itoh Y."/>
            <person name="Itoh Y."/>
            <person name="Iwabuchi A."/>
            <person name="Kamiya K."/>
            <person name="Karasawa W."/>
            <person name="Katagiri S."/>
            <person name="Kikuta A."/>
            <person name="Kobayashi N."/>
            <person name="Kono I."/>
            <person name="Machita K."/>
            <person name="Maehara T."/>
            <person name="Mizuno H."/>
            <person name="Mizubayashi T."/>
            <person name="Mukai Y."/>
            <person name="Nagasaki H."/>
            <person name="Nakashima M."/>
            <person name="Nakama Y."/>
            <person name="Nakamichi Y."/>
            <person name="Nakamura M."/>
            <person name="Namiki N."/>
            <person name="Negishi M."/>
            <person name="Ohta I."/>
            <person name="Ono N."/>
            <person name="Saji S."/>
            <person name="Sakai K."/>
            <person name="Shibata M."/>
            <person name="Shimokawa T."/>
            <person name="Shomura A."/>
            <person name="Song J."/>
            <person name="Takazaki Y."/>
            <person name="Terasawa K."/>
            <person name="Tsuji K."/>
            <person name="Waki K."/>
            <person name="Yamagata H."/>
            <person name="Yamane H."/>
            <person name="Yoshiki S."/>
            <person name="Yoshihara R."/>
            <person name="Yukawa K."/>
            <person name="Zhong H."/>
            <person name="Iwama H."/>
            <person name="Endo T."/>
            <person name="Ito H."/>
            <person name="Hahn J.H."/>
            <person name="Kim H.I."/>
            <person name="Eun M.Y."/>
            <person name="Yano M."/>
            <person name="Jiang J."/>
            <person name="Gojobori T."/>
        </authorList>
    </citation>
    <scope>NUCLEOTIDE SEQUENCE [LARGE SCALE GENOMIC DNA]</scope>
</reference>